<reference evidence="2" key="1">
    <citation type="journal article" date="2014" name="Nat. Commun.">
        <title>Genome sequence of mungbean and insights into evolution within Vigna species.</title>
        <authorList>
            <person name="Kang Y.J."/>
            <person name="Kim S.K."/>
            <person name="Kim M.Y."/>
            <person name="Lestari P."/>
            <person name="Kim K.H."/>
            <person name="Ha B.K."/>
            <person name="Jun T.H."/>
            <person name="Hwang W.J."/>
            <person name="Lee T."/>
            <person name="Lee J."/>
            <person name="Shim S."/>
            <person name="Yoon M.Y."/>
            <person name="Jang Y.E."/>
            <person name="Han K.S."/>
            <person name="Taeprayoon P."/>
            <person name="Yoon N."/>
            <person name="Somta P."/>
            <person name="Tanya P."/>
            <person name="Kim K.S."/>
            <person name="Gwag J.G."/>
            <person name="Moon J.K."/>
            <person name="Lee Y.H."/>
            <person name="Park B.S."/>
            <person name="Bombarely A."/>
            <person name="Doyle J.J."/>
            <person name="Jackson S.A."/>
            <person name="Schafleitner R."/>
            <person name="Srinives P."/>
            <person name="Varshney R.K."/>
            <person name="Lee S.H."/>
        </authorList>
    </citation>
    <scope>NUCLEOTIDE SEQUENCE [LARGE SCALE GENOMIC DNA]</scope>
    <source>
        <strain evidence="2">cv. VC1973A</strain>
    </source>
</reference>
<protein>
    <submittedName>
        <fullName evidence="3">Uncharacterized protein LOC106774928</fullName>
    </submittedName>
</protein>
<evidence type="ECO:0000256" key="1">
    <source>
        <dbReference type="SAM" id="Phobius"/>
    </source>
</evidence>
<sequence length="243" mass="28514">MAKALYLEEDFKPKVHTHGTKSLSFFASMFSLFIYICVFYTFNLSPYSLLNNNIFWFFMSNTLILIIAADYGAFSSSKKKQDLYEEYVQHSQARNYASTCVPKHDEQALKQCINPKQETVSDQNIPERVLEIVAINQPKKSVEFSREKRSALHYLHEGNEKTEEKAIPARIYRRSKSDRSNRVKHVVNEERVKMVQRSETVKAKANVEEENEFSKMSNEDLNRRIEEFIHKFKSQTTSKVYQI</sequence>
<proteinExistence type="predicted"/>
<evidence type="ECO:0000313" key="2">
    <source>
        <dbReference type="Proteomes" id="UP000087766"/>
    </source>
</evidence>
<keyword evidence="1" id="KW-1133">Transmembrane helix</keyword>
<name>A0A1S3VGP1_VIGRR</name>
<gene>
    <name evidence="3" type="primary">LOC106774928</name>
</gene>
<keyword evidence="1" id="KW-0812">Transmembrane</keyword>
<feature type="transmembrane region" description="Helical" evidence="1">
    <location>
        <begin position="22"/>
        <end position="42"/>
    </location>
</feature>
<dbReference type="GeneID" id="106774928"/>
<dbReference type="KEGG" id="vra:106774928"/>
<accession>A0A1S3VGP1</accession>
<evidence type="ECO:0000313" key="3">
    <source>
        <dbReference type="RefSeq" id="XP_014517440.1"/>
    </source>
</evidence>
<feature type="transmembrane region" description="Helical" evidence="1">
    <location>
        <begin position="54"/>
        <end position="74"/>
    </location>
</feature>
<dbReference type="RefSeq" id="XP_014517440.1">
    <property type="nucleotide sequence ID" value="XM_014661954.2"/>
</dbReference>
<dbReference type="AlphaFoldDB" id="A0A1S3VGP1"/>
<organism evidence="2 3">
    <name type="scientific">Vigna radiata var. radiata</name>
    <name type="common">Mung bean</name>
    <name type="synonym">Phaseolus aureus</name>
    <dbReference type="NCBI Taxonomy" id="3916"/>
    <lineage>
        <taxon>Eukaryota</taxon>
        <taxon>Viridiplantae</taxon>
        <taxon>Streptophyta</taxon>
        <taxon>Embryophyta</taxon>
        <taxon>Tracheophyta</taxon>
        <taxon>Spermatophyta</taxon>
        <taxon>Magnoliopsida</taxon>
        <taxon>eudicotyledons</taxon>
        <taxon>Gunneridae</taxon>
        <taxon>Pentapetalae</taxon>
        <taxon>rosids</taxon>
        <taxon>fabids</taxon>
        <taxon>Fabales</taxon>
        <taxon>Fabaceae</taxon>
        <taxon>Papilionoideae</taxon>
        <taxon>50 kb inversion clade</taxon>
        <taxon>NPAAA clade</taxon>
        <taxon>indigoferoid/millettioid clade</taxon>
        <taxon>Phaseoleae</taxon>
        <taxon>Vigna</taxon>
    </lineage>
</organism>
<dbReference type="Gramene" id="Vradi10g09240.1">
    <property type="protein sequence ID" value="Vradi10g09240.1"/>
    <property type="gene ID" value="Vradi10g09240"/>
</dbReference>
<dbReference type="PANTHER" id="PTHR35997:SF6">
    <property type="entry name" value="COTTON FIBER PROTEIN"/>
    <property type="match status" value="1"/>
</dbReference>
<dbReference type="PANTHER" id="PTHR35997">
    <property type="entry name" value="COTTON FIBER PROTEIN-RELATED"/>
    <property type="match status" value="1"/>
</dbReference>
<keyword evidence="2" id="KW-1185">Reference proteome</keyword>
<reference evidence="3" key="2">
    <citation type="submission" date="2025-08" db="UniProtKB">
        <authorList>
            <consortium name="RefSeq"/>
        </authorList>
    </citation>
    <scope>IDENTIFICATION</scope>
    <source>
        <tissue evidence="3">Leaf</tissue>
    </source>
</reference>
<dbReference type="OrthoDB" id="680761at2759"/>
<dbReference type="Proteomes" id="UP000087766">
    <property type="component" value="Chromosome 10"/>
</dbReference>
<keyword evidence="1" id="KW-0472">Membrane</keyword>